<comment type="caution">
    <text evidence="4">The sequence shown here is derived from an EMBL/GenBank/DDBJ whole genome shotgun (WGS) entry which is preliminary data.</text>
</comment>
<evidence type="ECO:0000313" key="5">
    <source>
        <dbReference type="Proteomes" id="UP000785679"/>
    </source>
</evidence>
<dbReference type="SUPFAM" id="SSF52172">
    <property type="entry name" value="CheY-like"/>
    <property type="match status" value="1"/>
</dbReference>
<keyword evidence="1" id="KW-0597">Phosphoprotein</keyword>
<sequence>MKEKLKDIGSPSNRPPIRARSATANGIQRQKTYDIILLDLHMPVLDGFQTATKLREMHNNRVLDLSDTKIVALSAITENQFLTNESQAKLFDGFMEKPVNFMLLKQYIQQTVSQIRLRYEQK</sequence>
<dbReference type="Proteomes" id="UP000785679">
    <property type="component" value="Unassembled WGS sequence"/>
</dbReference>
<reference evidence="4" key="1">
    <citation type="submission" date="2019-06" db="EMBL/GenBank/DDBJ databases">
        <authorList>
            <person name="Zheng W."/>
        </authorList>
    </citation>
    <scope>NUCLEOTIDE SEQUENCE</scope>
    <source>
        <strain evidence="4">QDHG01</strain>
    </source>
</reference>
<dbReference type="InterPro" id="IPR001789">
    <property type="entry name" value="Sig_transdc_resp-reg_receiver"/>
</dbReference>
<evidence type="ECO:0000313" key="4">
    <source>
        <dbReference type="EMBL" id="TNV85961.1"/>
    </source>
</evidence>
<dbReference type="EMBL" id="RRYP01001424">
    <property type="protein sequence ID" value="TNV85961.1"/>
    <property type="molecule type" value="Genomic_DNA"/>
</dbReference>
<dbReference type="AlphaFoldDB" id="A0A8J8P5J0"/>
<dbReference type="PANTHER" id="PTHR43228">
    <property type="entry name" value="TWO-COMPONENT RESPONSE REGULATOR"/>
    <property type="match status" value="1"/>
</dbReference>
<keyword evidence="5" id="KW-1185">Reference proteome</keyword>
<feature type="domain" description="Response regulatory" evidence="3">
    <location>
        <begin position="1"/>
        <end position="112"/>
    </location>
</feature>
<dbReference type="InterPro" id="IPR011006">
    <property type="entry name" value="CheY-like_superfamily"/>
</dbReference>
<dbReference type="PROSITE" id="PS50110">
    <property type="entry name" value="RESPONSE_REGULATORY"/>
    <property type="match status" value="1"/>
</dbReference>
<gene>
    <name evidence="4" type="ORF">FGO68_gene11328</name>
</gene>
<dbReference type="Pfam" id="PF00072">
    <property type="entry name" value="Response_reg"/>
    <property type="match status" value="1"/>
</dbReference>
<feature type="modified residue" description="4-aspartylphosphate" evidence="1">
    <location>
        <position position="39"/>
    </location>
</feature>
<evidence type="ECO:0000256" key="1">
    <source>
        <dbReference type="PROSITE-ProRule" id="PRU00169"/>
    </source>
</evidence>
<name>A0A8J8P5J0_HALGN</name>
<evidence type="ECO:0000259" key="3">
    <source>
        <dbReference type="PROSITE" id="PS50110"/>
    </source>
</evidence>
<protein>
    <recommendedName>
        <fullName evidence="3">Response regulatory domain-containing protein</fullName>
    </recommendedName>
</protein>
<dbReference type="OrthoDB" id="311100at2759"/>
<evidence type="ECO:0000256" key="2">
    <source>
        <dbReference type="SAM" id="MobiDB-lite"/>
    </source>
</evidence>
<proteinExistence type="predicted"/>
<dbReference type="GO" id="GO:0000160">
    <property type="term" value="P:phosphorelay signal transduction system"/>
    <property type="evidence" value="ECO:0007669"/>
    <property type="project" value="InterPro"/>
</dbReference>
<dbReference type="PANTHER" id="PTHR43228:SF1">
    <property type="entry name" value="TWO-COMPONENT RESPONSE REGULATOR ARR22"/>
    <property type="match status" value="1"/>
</dbReference>
<organism evidence="4 5">
    <name type="scientific">Halteria grandinella</name>
    <dbReference type="NCBI Taxonomy" id="5974"/>
    <lineage>
        <taxon>Eukaryota</taxon>
        <taxon>Sar</taxon>
        <taxon>Alveolata</taxon>
        <taxon>Ciliophora</taxon>
        <taxon>Intramacronucleata</taxon>
        <taxon>Spirotrichea</taxon>
        <taxon>Stichotrichia</taxon>
        <taxon>Sporadotrichida</taxon>
        <taxon>Halteriidae</taxon>
        <taxon>Halteria</taxon>
    </lineage>
</organism>
<dbReference type="Gene3D" id="3.40.50.2300">
    <property type="match status" value="1"/>
</dbReference>
<feature type="region of interest" description="Disordered" evidence="2">
    <location>
        <begin position="1"/>
        <end position="24"/>
    </location>
</feature>
<accession>A0A8J8P5J0</accession>
<dbReference type="InterPro" id="IPR052048">
    <property type="entry name" value="ST_Response_Regulator"/>
</dbReference>